<dbReference type="Gene3D" id="3.90.1150.10">
    <property type="entry name" value="Aspartate Aminotransferase, domain 1"/>
    <property type="match status" value="1"/>
</dbReference>
<dbReference type="PANTHER" id="PTHR43247:SF1">
    <property type="entry name" value="PHOSPHOSERINE AMINOTRANSFERASE"/>
    <property type="match status" value="1"/>
</dbReference>
<dbReference type="SUPFAM" id="SSF53383">
    <property type="entry name" value="PLP-dependent transferases"/>
    <property type="match status" value="1"/>
</dbReference>
<sequence>MSNSTRVINLSAGPCALPESVLHEACQGLLNFNGTGVGIAEISHRAPEFIAYLTEVQGLIRTQLDVPQTHSILFAQGGGALQFSVVVLNLLARHRLLYPELSDSERVLDYVLTGRFSELAFDEAKRMGGGRVNTVVDARLHSATGKFDNIPSHAAYNFSPDPALVFYCENETVNGVQFSDGVDAADPTSFPFHLLPKDTPLVADYSSSFMSRPIPHLADHAVIFASAQKNIGPAGVTVLIVRNDCLPDVDAAAALGAQPVPYTLAYKTLADHGCLYNTPPVFAIYVTGLVLRRQRTLGGPAHFAAVNRRKAAKLYAAVEEGARRGVLRPRVKEGRGRSVMNVVFDFYEREVEGRFVAGAAARGIKGIMGHPTVPGTRLSIYNAVTEEQVDAVVAYMWDFFGQLQVRSLM</sequence>
<evidence type="ECO:0000256" key="3">
    <source>
        <dbReference type="ARBA" id="ARBA00006904"/>
    </source>
</evidence>
<dbReference type="EMBL" id="JARIHO010000089">
    <property type="protein sequence ID" value="KAJ7307079.1"/>
    <property type="molecule type" value="Genomic_DNA"/>
</dbReference>
<gene>
    <name evidence="12" type="ORF">DFH08DRAFT_495083</name>
</gene>
<evidence type="ECO:0000313" key="12">
    <source>
        <dbReference type="EMBL" id="KAJ7307079.1"/>
    </source>
</evidence>
<accession>A0AAD6Z4W3</accession>
<dbReference type="GO" id="GO:0030170">
    <property type="term" value="F:pyridoxal phosphate binding"/>
    <property type="evidence" value="ECO:0007669"/>
    <property type="project" value="TreeGrafter"/>
</dbReference>
<organism evidence="12 13">
    <name type="scientific">Mycena albidolilacea</name>
    <dbReference type="NCBI Taxonomy" id="1033008"/>
    <lineage>
        <taxon>Eukaryota</taxon>
        <taxon>Fungi</taxon>
        <taxon>Dikarya</taxon>
        <taxon>Basidiomycota</taxon>
        <taxon>Agaricomycotina</taxon>
        <taxon>Agaricomycetes</taxon>
        <taxon>Agaricomycetidae</taxon>
        <taxon>Agaricales</taxon>
        <taxon>Marasmiineae</taxon>
        <taxon>Mycenaceae</taxon>
        <taxon>Mycena</taxon>
    </lineage>
</organism>
<comment type="catalytic activity">
    <reaction evidence="10">
        <text>O-phospho-L-serine + 2-oxoglutarate = 3-phosphooxypyruvate + L-glutamate</text>
        <dbReference type="Rhea" id="RHEA:14329"/>
        <dbReference type="ChEBI" id="CHEBI:16810"/>
        <dbReference type="ChEBI" id="CHEBI:18110"/>
        <dbReference type="ChEBI" id="CHEBI:29985"/>
        <dbReference type="ChEBI" id="CHEBI:57524"/>
        <dbReference type="EC" id="2.6.1.52"/>
    </reaction>
</comment>
<keyword evidence="5" id="KW-0032">Aminotransferase</keyword>
<dbReference type="Pfam" id="PF00266">
    <property type="entry name" value="Aminotran_5"/>
    <property type="match status" value="1"/>
</dbReference>
<evidence type="ECO:0000256" key="8">
    <source>
        <dbReference type="ARBA" id="ARBA00022898"/>
    </source>
</evidence>
<evidence type="ECO:0000256" key="10">
    <source>
        <dbReference type="ARBA" id="ARBA00049007"/>
    </source>
</evidence>
<dbReference type="InterPro" id="IPR000192">
    <property type="entry name" value="Aminotrans_V_dom"/>
</dbReference>
<evidence type="ECO:0000313" key="13">
    <source>
        <dbReference type="Proteomes" id="UP001218218"/>
    </source>
</evidence>
<dbReference type="PIRSF" id="PIRSF000525">
    <property type="entry name" value="SerC"/>
    <property type="match status" value="1"/>
</dbReference>
<comment type="similarity">
    <text evidence="3">Belongs to the class-V pyridoxal-phosphate-dependent aminotransferase family. SerC subfamily.</text>
</comment>
<evidence type="ECO:0000256" key="6">
    <source>
        <dbReference type="ARBA" id="ARBA00022605"/>
    </source>
</evidence>
<evidence type="ECO:0000256" key="7">
    <source>
        <dbReference type="ARBA" id="ARBA00022679"/>
    </source>
</evidence>
<feature type="domain" description="Aminotransferase class V" evidence="11">
    <location>
        <begin position="9"/>
        <end position="392"/>
    </location>
</feature>
<keyword evidence="7 12" id="KW-0808">Transferase</keyword>
<comment type="caution">
    <text evidence="12">The sequence shown here is derived from an EMBL/GenBank/DDBJ whole genome shotgun (WGS) entry which is preliminary data.</text>
</comment>
<dbReference type="GO" id="GO:0005737">
    <property type="term" value="C:cytoplasm"/>
    <property type="evidence" value="ECO:0007669"/>
    <property type="project" value="TreeGrafter"/>
</dbReference>
<dbReference type="Proteomes" id="UP001218218">
    <property type="component" value="Unassembled WGS sequence"/>
</dbReference>
<evidence type="ECO:0000256" key="5">
    <source>
        <dbReference type="ARBA" id="ARBA00022576"/>
    </source>
</evidence>
<dbReference type="InterPro" id="IPR015424">
    <property type="entry name" value="PyrdxlP-dep_Trfase"/>
</dbReference>
<evidence type="ECO:0000256" key="9">
    <source>
        <dbReference type="ARBA" id="ARBA00023299"/>
    </source>
</evidence>
<dbReference type="HAMAP" id="MF_00160">
    <property type="entry name" value="SerC_aminotrans_5"/>
    <property type="match status" value="1"/>
</dbReference>
<keyword evidence="8" id="KW-0663">Pyridoxal phosphate</keyword>
<evidence type="ECO:0000256" key="2">
    <source>
        <dbReference type="ARBA" id="ARBA00005099"/>
    </source>
</evidence>
<protein>
    <recommendedName>
        <fullName evidence="4">phosphoserine transaminase</fullName>
        <ecNumber evidence="4">2.6.1.52</ecNumber>
    </recommendedName>
</protein>
<dbReference type="PANTHER" id="PTHR43247">
    <property type="entry name" value="PHOSPHOSERINE AMINOTRANSFERASE"/>
    <property type="match status" value="1"/>
</dbReference>
<evidence type="ECO:0000256" key="1">
    <source>
        <dbReference type="ARBA" id="ARBA00001933"/>
    </source>
</evidence>
<keyword evidence="9" id="KW-0718">Serine biosynthesis</keyword>
<evidence type="ECO:0000256" key="4">
    <source>
        <dbReference type="ARBA" id="ARBA00013030"/>
    </source>
</evidence>
<reference evidence="12" key="1">
    <citation type="submission" date="2023-03" db="EMBL/GenBank/DDBJ databases">
        <title>Massive genome expansion in bonnet fungi (Mycena s.s.) driven by repeated elements and novel gene families across ecological guilds.</title>
        <authorList>
            <consortium name="Lawrence Berkeley National Laboratory"/>
            <person name="Harder C.B."/>
            <person name="Miyauchi S."/>
            <person name="Viragh M."/>
            <person name="Kuo A."/>
            <person name="Thoen E."/>
            <person name="Andreopoulos B."/>
            <person name="Lu D."/>
            <person name="Skrede I."/>
            <person name="Drula E."/>
            <person name="Henrissat B."/>
            <person name="Morin E."/>
            <person name="Kohler A."/>
            <person name="Barry K."/>
            <person name="LaButti K."/>
            <person name="Morin E."/>
            <person name="Salamov A."/>
            <person name="Lipzen A."/>
            <person name="Mereny Z."/>
            <person name="Hegedus B."/>
            <person name="Baldrian P."/>
            <person name="Stursova M."/>
            <person name="Weitz H."/>
            <person name="Taylor A."/>
            <person name="Grigoriev I.V."/>
            <person name="Nagy L.G."/>
            <person name="Martin F."/>
            <person name="Kauserud H."/>
        </authorList>
    </citation>
    <scope>NUCLEOTIDE SEQUENCE</scope>
    <source>
        <strain evidence="12">CBHHK002</strain>
    </source>
</reference>
<dbReference type="NCBIfam" id="NF003764">
    <property type="entry name" value="PRK05355.1"/>
    <property type="match status" value="1"/>
</dbReference>
<dbReference type="InterPro" id="IPR015421">
    <property type="entry name" value="PyrdxlP-dep_Trfase_major"/>
</dbReference>
<keyword evidence="6" id="KW-0028">Amino-acid biosynthesis</keyword>
<proteinExistence type="inferred from homology"/>
<dbReference type="EC" id="2.6.1.52" evidence="4"/>
<dbReference type="InterPro" id="IPR015422">
    <property type="entry name" value="PyrdxlP-dep_Trfase_small"/>
</dbReference>
<name>A0AAD6Z4W3_9AGAR</name>
<comment type="pathway">
    <text evidence="2">Amino-acid biosynthesis; L-serine biosynthesis; L-serine from 3-phospho-D-glycerate: step 2/3.</text>
</comment>
<dbReference type="GO" id="GO:0004648">
    <property type="term" value="F:O-phospho-L-serine:2-oxoglutarate aminotransferase activity"/>
    <property type="evidence" value="ECO:0007669"/>
    <property type="project" value="UniProtKB-EC"/>
</dbReference>
<comment type="cofactor">
    <cofactor evidence="1">
        <name>pyridoxal 5'-phosphate</name>
        <dbReference type="ChEBI" id="CHEBI:597326"/>
    </cofactor>
</comment>
<dbReference type="AlphaFoldDB" id="A0AAD6Z4W3"/>
<keyword evidence="13" id="KW-1185">Reference proteome</keyword>
<evidence type="ECO:0000259" key="11">
    <source>
        <dbReference type="Pfam" id="PF00266"/>
    </source>
</evidence>
<dbReference type="Gene3D" id="3.40.640.10">
    <property type="entry name" value="Type I PLP-dependent aspartate aminotransferase-like (Major domain)"/>
    <property type="match status" value="1"/>
</dbReference>
<dbReference type="FunFam" id="3.40.640.10:FF:000010">
    <property type="entry name" value="Phosphoserine aminotransferase"/>
    <property type="match status" value="1"/>
</dbReference>
<dbReference type="InterPro" id="IPR022278">
    <property type="entry name" value="Pser_aminoTfrase"/>
</dbReference>
<dbReference type="GO" id="GO:0006564">
    <property type="term" value="P:L-serine biosynthetic process"/>
    <property type="evidence" value="ECO:0007669"/>
    <property type="project" value="UniProtKB-KW"/>
</dbReference>